<feature type="transmembrane region" description="Helical" evidence="5">
    <location>
        <begin position="104"/>
        <end position="123"/>
    </location>
</feature>
<sequence>MSTLDWVVAGLFLASMAIGLWRGLVAEVLSVLSWVAAFVLAQWFAAQVGELLPMDGYAQPLRYAAGFLAVFIAVLMAGALLIWLSKKLLEAVGLRPLDRVLGMLFGAVRAGLLVLVLGVLVHLTGFRDAPWWRESFSAGVATAALRGWKPVLPEAFGKHLPE</sequence>
<evidence type="ECO:0000313" key="6">
    <source>
        <dbReference type="EMBL" id="TWO72974.1"/>
    </source>
</evidence>
<evidence type="ECO:0000256" key="2">
    <source>
        <dbReference type="ARBA" id="ARBA00022692"/>
    </source>
</evidence>
<dbReference type="EMBL" id="VOBQ01000002">
    <property type="protein sequence ID" value="TWO72974.1"/>
    <property type="molecule type" value="Genomic_DNA"/>
</dbReference>
<dbReference type="GO" id="GO:0009403">
    <property type="term" value="P:toxin biosynthetic process"/>
    <property type="evidence" value="ECO:0007669"/>
    <property type="project" value="InterPro"/>
</dbReference>
<evidence type="ECO:0000256" key="4">
    <source>
        <dbReference type="ARBA" id="ARBA00023136"/>
    </source>
</evidence>
<dbReference type="OrthoDB" id="9810601at2"/>
<keyword evidence="7" id="KW-1185">Reference proteome</keyword>
<dbReference type="GO" id="GO:0016020">
    <property type="term" value="C:membrane"/>
    <property type="evidence" value="ECO:0007669"/>
    <property type="project" value="UniProtKB-SubCell"/>
</dbReference>
<feature type="transmembrane region" description="Helical" evidence="5">
    <location>
        <begin position="61"/>
        <end position="84"/>
    </location>
</feature>
<accession>A0A562ZXV7</accession>
<keyword evidence="4 5" id="KW-0472">Membrane</keyword>
<protein>
    <submittedName>
        <fullName evidence="6">CvpA family protein</fullName>
    </submittedName>
</protein>
<comment type="caution">
    <text evidence="6">The sequence shown here is derived from an EMBL/GenBank/DDBJ whole genome shotgun (WGS) entry which is preliminary data.</text>
</comment>
<keyword evidence="2 5" id="KW-0812">Transmembrane</keyword>
<dbReference type="InterPro" id="IPR003825">
    <property type="entry name" value="Colicin-V_CvpA"/>
</dbReference>
<comment type="subcellular location">
    <subcellularLocation>
        <location evidence="1">Membrane</location>
        <topology evidence="1">Multi-pass membrane protein</topology>
    </subcellularLocation>
</comment>
<evidence type="ECO:0000256" key="3">
    <source>
        <dbReference type="ARBA" id="ARBA00022989"/>
    </source>
</evidence>
<feature type="transmembrane region" description="Helical" evidence="5">
    <location>
        <begin position="31"/>
        <end position="49"/>
    </location>
</feature>
<dbReference type="AlphaFoldDB" id="A0A562ZXV7"/>
<evidence type="ECO:0000313" key="7">
    <source>
        <dbReference type="Proteomes" id="UP000318199"/>
    </source>
</evidence>
<evidence type="ECO:0000256" key="5">
    <source>
        <dbReference type="SAM" id="Phobius"/>
    </source>
</evidence>
<proteinExistence type="predicted"/>
<dbReference type="Proteomes" id="UP000318199">
    <property type="component" value="Unassembled WGS sequence"/>
</dbReference>
<reference evidence="6 7" key="1">
    <citation type="submission" date="2019-07" db="EMBL/GenBank/DDBJ databases">
        <title>Caenimonas sedimenti sp. nov., isolated from activated sludge.</title>
        <authorList>
            <person name="Xu J."/>
        </authorList>
    </citation>
    <scope>NUCLEOTIDE SEQUENCE [LARGE SCALE GENOMIC DNA]</scope>
    <source>
        <strain evidence="6 7">HX-9-20</strain>
    </source>
</reference>
<dbReference type="PANTHER" id="PTHR36926">
    <property type="entry name" value="COLICIN V PRODUCTION PROTEIN"/>
    <property type="match status" value="1"/>
</dbReference>
<feature type="transmembrane region" description="Helical" evidence="5">
    <location>
        <begin position="6"/>
        <end position="24"/>
    </location>
</feature>
<evidence type="ECO:0000256" key="1">
    <source>
        <dbReference type="ARBA" id="ARBA00004141"/>
    </source>
</evidence>
<dbReference type="PANTHER" id="PTHR36926:SF1">
    <property type="entry name" value="COLICIN V PRODUCTION PROTEIN"/>
    <property type="match status" value="1"/>
</dbReference>
<dbReference type="InterPro" id="IPR052719">
    <property type="entry name" value="CvpA-like"/>
</dbReference>
<name>A0A562ZXV7_9BURK</name>
<keyword evidence="3 5" id="KW-1133">Transmembrane helix</keyword>
<dbReference type="Pfam" id="PF02674">
    <property type="entry name" value="Colicin_V"/>
    <property type="match status" value="1"/>
</dbReference>
<gene>
    <name evidence="6" type="ORF">FN976_01660</name>
</gene>
<organism evidence="6 7">
    <name type="scientific">Caenimonas sedimenti</name>
    <dbReference type="NCBI Taxonomy" id="2596921"/>
    <lineage>
        <taxon>Bacteria</taxon>
        <taxon>Pseudomonadati</taxon>
        <taxon>Pseudomonadota</taxon>
        <taxon>Betaproteobacteria</taxon>
        <taxon>Burkholderiales</taxon>
        <taxon>Comamonadaceae</taxon>
        <taxon>Caenimonas</taxon>
    </lineage>
</organism>
<dbReference type="RefSeq" id="WP_145890332.1">
    <property type="nucleotide sequence ID" value="NZ_VOBQ01000002.1"/>
</dbReference>